<keyword evidence="4 5" id="KW-0472">Membrane</keyword>
<evidence type="ECO:0000256" key="2">
    <source>
        <dbReference type="ARBA" id="ARBA00022692"/>
    </source>
</evidence>
<dbReference type="AlphaFoldDB" id="A0A2P5B0Y8"/>
<dbReference type="InterPro" id="IPR004864">
    <property type="entry name" value="LEA_2"/>
</dbReference>
<evidence type="ECO:0000259" key="6">
    <source>
        <dbReference type="Pfam" id="PF03168"/>
    </source>
</evidence>
<proteinExistence type="predicted"/>
<accession>A0A2P5B0Y8</accession>
<comment type="caution">
    <text evidence="7">The sequence shown here is derived from an EMBL/GenBank/DDBJ whole genome shotgun (WGS) entry which is preliminary data.</text>
</comment>
<dbReference type="Proteomes" id="UP000237105">
    <property type="component" value="Unassembled WGS sequence"/>
</dbReference>
<comment type="subcellular location">
    <subcellularLocation>
        <location evidence="1">Membrane</location>
        <topology evidence="1">Single-pass membrane protein</topology>
    </subcellularLocation>
</comment>
<dbReference type="PANTHER" id="PTHR31415:SF109">
    <property type="entry name" value="NDR1_HIN1-LIKE PROTEIN 10"/>
    <property type="match status" value="1"/>
</dbReference>
<evidence type="ECO:0000256" key="3">
    <source>
        <dbReference type="ARBA" id="ARBA00022989"/>
    </source>
</evidence>
<evidence type="ECO:0000256" key="1">
    <source>
        <dbReference type="ARBA" id="ARBA00004167"/>
    </source>
</evidence>
<dbReference type="InterPro" id="IPR044839">
    <property type="entry name" value="NDR1-like"/>
</dbReference>
<protein>
    <submittedName>
        <fullName evidence="7">Late embryogenesis abundant protein</fullName>
    </submittedName>
</protein>
<keyword evidence="8" id="KW-1185">Reference proteome</keyword>
<reference evidence="8" key="1">
    <citation type="submission" date="2016-06" db="EMBL/GenBank/DDBJ databases">
        <title>Parallel loss of symbiosis genes in relatives of nitrogen-fixing non-legume Parasponia.</title>
        <authorList>
            <person name="Van Velzen R."/>
            <person name="Holmer R."/>
            <person name="Bu F."/>
            <person name="Rutten L."/>
            <person name="Van Zeijl A."/>
            <person name="Liu W."/>
            <person name="Santuari L."/>
            <person name="Cao Q."/>
            <person name="Sharma T."/>
            <person name="Shen D."/>
            <person name="Roswanjaya Y."/>
            <person name="Wardhani T."/>
            <person name="Kalhor M.S."/>
            <person name="Jansen J."/>
            <person name="Van den Hoogen J."/>
            <person name="Gungor B."/>
            <person name="Hartog M."/>
            <person name="Hontelez J."/>
            <person name="Verver J."/>
            <person name="Yang W.-C."/>
            <person name="Schijlen E."/>
            <person name="Repin R."/>
            <person name="Schilthuizen M."/>
            <person name="Schranz E."/>
            <person name="Heidstra R."/>
            <person name="Miyata K."/>
            <person name="Fedorova E."/>
            <person name="Kohlen W."/>
            <person name="Bisseling T."/>
            <person name="Smit S."/>
            <person name="Geurts R."/>
        </authorList>
    </citation>
    <scope>NUCLEOTIDE SEQUENCE [LARGE SCALE GENOMIC DNA]</scope>
    <source>
        <strain evidence="8">cv. WU1-14</strain>
    </source>
</reference>
<dbReference type="STRING" id="3476.A0A2P5B0Y8"/>
<dbReference type="PANTHER" id="PTHR31415">
    <property type="entry name" value="OS05G0367900 PROTEIN"/>
    <property type="match status" value="1"/>
</dbReference>
<evidence type="ECO:0000256" key="5">
    <source>
        <dbReference type="SAM" id="Phobius"/>
    </source>
</evidence>
<evidence type="ECO:0000313" key="8">
    <source>
        <dbReference type="Proteomes" id="UP000237105"/>
    </source>
</evidence>
<dbReference type="Pfam" id="PF03168">
    <property type="entry name" value="LEA_2"/>
    <property type="match status" value="1"/>
</dbReference>
<feature type="transmembrane region" description="Helical" evidence="5">
    <location>
        <begin position="12"/>
        <end position="37"/>
    </location>
</feature>
<keyword evidence="2 5" id="KW-0812">Transmembrane</keyword>
<dbReference type="GO" id="GO:0098542">
    <property type="term" value="P:defense response to other organism"/>
    <property type="evidence" value="ECO:0007669"/>
    <property type="project" value="InterPro"/>
</dbReference>
<sequence length="241" mass="27560">MARRRCCGGSRVYYWFCCFYMTILLFILAVFIFWLIFLPQELKFSVTEASLTQFNLSTTNPENKDENNRLLIYKLSLNITIRNPNKKQVGVYFDRVQVIANYRKKRFAMATLNSTTPFYQGRKNTTVLHSVLEGQQTLSFKEKDDEQYDVETSSGVYSIDVKLALRLRVRFGKIKTAHFKPPKIDCNKLKVPLRTSNGTSGSNVSFKTVKCKNVFIFTSQDDGSGASGSTVTFNTPILTNQ</sequence>
<organism evidence="7 8">
    <name type="scientific">Parasponia andersonii</name>
    <name type="common">Sponia andersonii</name>
    <dbReference type="NCBI Taxonomy" id="3476"/>
    <lineage>
        <taxon>Eukaryota</taxon>
        <taxon>Viridiplantae</taxon>
        <taxon>Streptophyta</taxon>
        <taxon>Embryophyta</taxon>
        <taxon>Tracheophyta</taxon>
        <taxon>Spermatophyta</taxon>
        <taxon>Magnoliopsida</taxon>
        <taxon>eudicotyledons</taxon>
        <taxon>Gunneridae</taxon>
        <taxon>Pentapetalae</taxon>
        <taxon>rosids</taxon>
        <taxon>fabids</taxon>
        <taxon>Rosales</taxon>
        <taxon>Cannabaceae</taxon>
        <taxon>Parasponia</taxon>
    </lineage>
</organism>
<gene>
    <name evidence="7" type="ORF">PanWU01x14_282020</name>
</gene>
<evidence type="ECO:0000313" key="7">
    <source>
        <dbReference type="EMBL" id="PON42444.1"/>
    </source>
</evidence>
<dbReference type="GO" id="GO:0009506">
    <property type="term" value="C:plasmodesma"/>
    <property type="evidence" value="ECO:0007669"/>
    <property type="project" value="TreeGrafter"/>
</dbReference>
<keyword evidence="3 5" id="KW-1133">Transmembrane helix</keyword>
<dbReference type="OrthoDB" id="1889094at2759"/>
<feature type="domain" description="Late embryogenesis abundant protein LEA-2 subgroup" evidence="6">
    <location>
        <begin position="79"/>
        <end position="178"/>
    </location>
</feature>
<dbReference type="EMBL" id="JXTB01000392">
    <property type="protein sequence ID" value="PON42444.1"/>
    <property type="molecule type" value="Genomic_DNA"/>
</dbReference>
<name>A0A2P5B0Y8_PARAD</name>
<dbReference type="GO" id="GO:0005886">
    <property type="term" value="C:plasma membrane"/>
    <property type="evidence" value="ECO:0007669"/>
    <property type="project" value="TreeGrafter"/>
</dbReference>
<evidence type="ECO:0000256" key="4">
    <source>
        <dbReference type="ARBA" id="ARBA00023136"/>
    </source>
</evidence>